<organism evidence="2 3">
    <name type="scientific">Perkinsus olseni</name>
    <name type="common">Perkinsus atlanticus</name>
    <dbReference type="NCBI Taxonomy" id="32597"/>
    <lineage>
        <taxon>Eukaryota</taxon>
        <taxon>Sar</taxon>
        <taxon>Alveolata</taxon>
        <taxon>Perkinsozoa</taxon>
        <taxon>Perkinsea</taxon>
        <taxon>Perkinsida</taxon>
        <taxon>Perkinsidae</taxon>
        <taxon>Perkinsus</taxon>
    </lineage>
</organism>
<feature type="compositionally biased region" description="Acidic residues" evidence="1">
    <location>
        <begin position="452"/>
        <end position="465"/>
    </location>
</feature>
<sequence>MSTSLCREERQMAAANNGARIMPHEDHTQQQQQQQKAGDCLVQHPTITSPQWLVIRLTPELLNTDGSETVSCGKFQINLSWRDKTPIRKLFTFLRRRRRTVTPQRWQQQQQLYLRWGGHIMATEAMDQAETALQDAPLPVVWQASGLPYVMLGEFAKAVTTPIERKSSSNADDTAVICVISYGYMNKLEHVAVQTTADTVKSIAVEATPSTAVKATMTSSMGVARGVQAGDGGRVVHGGAEGSTRSSGVVEDNPAPKRKSRGKKSNDRVQADEAPQKRKRRSKKGCGKGTKKRRTEDNSEVELDPHAAETSNNTGDIDQPEGNPIGEASPATQEMKPSSIGGSDGAAQHNDSGSSLKGPSDAMAEGLSKGTPTTDPDKVERRCVDDNHTSGITQQGPAHPIVDTTVAIGNLVLHLPEDDPIEVDYGDDTSNLGDADDDASVVFEEPPNGGDLFDDNDDDDDDDALMEERDVGEAAEHDINRPPVVLRPKPRPLSLSSIINDCMPLEDGDRAEMEGSPPITAGDLEGVVITPSERPPPSTHVTPNDCITTGMQHEAGGATNCTRNNKRKNRQKSLREDNSRRSPQATHEHCCRGDPHEGERLLIPRSYVSTGLMNDSYSKAGRHYLQVRESVIAKGK</sequence>
<reference evidence="2 3" key="1">
    <citation type="submission" date="2020-04" db="EMBL/GenBank/DDBJ databases">
        <title>Perkinsus olseni comparative genomics.</title>
        <authorList>
            <person name="Bogema D.R."/>
        </authorList>
    </citation>
    <scope>NUCLEOTIDE SEQUENCE [LARGE SCALE GENOMIC DNA]</scope>
    <source>
        <strain evidence="2">00978-12</strain>
    </source>
</reference>
<name>A0A7J6P0E2_PEROL</name>
<protein>
    <submittedName>
        <fullName evidence="2">Uncharacterized protein</fullName>
    </submittedName>
</protein>
<comment type="caution">
    <text evidence="2">The sequence shown here is derived from an EMBL/GenBank/DDBJ whole genome shotgun (WGS) entry which is preliminary data.</text>
</comment>
<evidence type="ECO:0000313" key="2">
    <source>
        <dbReference type="EMBL" id="KAF4689623.1"/>
    </source>
</evidence>
<dbReference type="OrthoDB" id="10563034at2759"/>
<dbReference type="AlphaFoldDB" id="A0A7J6P0E2"/>
<feature type="compositionally biased region" description="Basic and acidic residues" evidence="1">
    <location>
        <begin position="264"/>
        <end position="276"/>
    </location>
</feature>
<feature type="region of interest" description="Disordered" evidence="1">
    <location>
        <begin position="225"/>
        <end position="400"/>
    </location>
</feature>
<dbReference type="EMBL" id="JABANP010000119">
    <property type="protein sequence ID" value="KAF4689623.1"/>
    <property type="molecule type" value="Genomic_DNA"/>
</dbReference>
<feature type="region of interest" description="Disordered" evidence="1">
    <location>
        <begin position="419"/>
        <end position="492"/>
    </location>
</feature>
<feature type="compositionally biased region" description="Gly residues" evidence="1">
    <location>
        <begin position="229"/>
        <end position="241"/>
    </location>
</feature>
<proteinExistence type="predicted"/>
<feature type="compositionally biased region" description="Low complexity" evidence="1">
    <location>
        <begin position="481"/>
        <end position="492"/>
    </location>
</feature>
<feature type="compositionally biased region" description="Basic and acidic residues" evidence="1">
    <location>
        <begin position="375"/>
        <end position="388"/>
    </location>
</feature>
<accession>A0A7J6P0E2</accession>
<feature type="compositionally biased region" description="Basic residues" evidence="1">
    <location>
        <begin position="277"/>
        <end position="293"/>
    </location>
</feature>
<gene>
    <name evidence="2" type="ORF">FOZ60_001321</name>
</gene>
<feature type="compositionally biased region" description="Basic and acidic residues" evidence="1">
    <location>
        <begin position="573"/>
        <end position="598"/>
    </location>
</feature>
<evidence type="ECO:0000256" key="1">
    <source>
        <dbReference type="SAM" id="MobiDB-lite"/>
    </source>
</evidence>
<feature type="region of interest" description="Disordered" evidence="1">
    <location>
        <begin position="549"/>
        <end position="598"/>
    </location>
</feature>
<feature type="compositionally biased region" description="Basic and acidic residues" evidence="1">
    <location>
        <begin position="466"/>
        <end position="480"/>
    </location>
</feature>
<dbReference type="Proteomes" id="UP000541610">
    <property type="component" value="Unassembled WGS sequence"/>
</dbReference>
<evidence type="ECO:0000313" key="3">
    <source>
        <dbReference type="Proteomes" id="UP000541610"/>
    </source>
</evidence>